<feature type="chain" id="PRO_5001957673" description="DUF2282 domain-containing protein" evidence="1">
    <location>
        <begin position="28"/>
        <end position="95"/>
    </location>
</feature>
<dbReference type="RefSeq" id="WP_033081754.1">
    <property type="nucleotide sequence ID" value="NZ_JQEC01000016.1"/>
</dbReference>
<protein>
    <recommendedName>
        <fullName evidence="4">DUF2282 domain-containing protein</fullName>
    </recommendedName>
</protein>
<organism evidence="2 3">
    <name type="scientific">Colwellia psychrerythraea</name>
    <name type="common">Vibrio psychroerythus</name>
    <dbReference type="NCBI Taxonomy" id="28229"/>
    <lineage>
        <taxon>Bacteria</taxon>
        <taxon>Pseudomonadati</taxon>
        <taxon>Pseudomonadota</taxon>
        <taxon>Gammaproteobacteria</taxon>
        <taxon>Alteromonadales</taxon>
        <taxon>Colwelliaceae</taxon>
        <taxon>Colwellia</taxon>
    </lineage>
</organism>
<dbReference type="EMBL" id="JQEC01000016">
    <property type="protein sequence ID" value="KGJ94835.1"/>
    <property type="molecule type" value="Genomic_DNA"/>
</dbReference>
<dbReference type="Pfam" id="PF10048">
    <property type="entry name" value="DUF2282"/>
    <property type="match status" value="1"/>
</dbReference>
<dbReference type="InterPro" id="IPR018740">
    <property type="entry name" value="DUF2282_membr"/>
</dbReference>
<sequence length="95" mass="9641">MNNQKIASAAISSILALGVLTATSANAVPNQPTSWEKCAGIAKAGKNDCGALNGSHNCAGQATKNNDASEWVYVPKGTCEKITGGVVKAVKPAKK</sequence>
<comment type="caution">
    <text evidence="2">The sequence shown here is derived from an EMBL/GenBank/DDBJ whole genome shotgun (WGS) entry which is preliminary data.</text>
</comment>
<evidence type="ECO:0000313" key="3">
    <source>
        <dbReference type="Proteomes" id="UP000029868"/>
    </source>
</evidence>
<feature type="signal peptide" evidence="1">
    <location>
        <begin position="1"/>
        <end position="27"/>
    </location>
</feature>
<evidence type="ECO:0000313" key="2">
    <source>
        <dbReference type="EMBL" id="KGJ94835.1"/>
    </source>
</evidence>
<evidence type="ECO:0008006" key="4">
    <source>
        <dbReference type="Google" id="ProtNLM"/>
    </source>
</evidence>
<gene>
    <name evidence="2" type="ORF">GAB14E_2069</name>
</gene>
<accession>A0A099KXC3</accession>
<dbReference type="OrthoDB" id="1551288at2"/>
<dbReference type="Proteomes" id="UP000029868">
    <property type="component" value="Unassembled WGS sequence"/>
</dbReference>
<reference evidence="2 3" key="1">
    <citation type="submission" date="2014-08" db="EMBL/GenBank/DDBJ databases">
        <title>Genomic and Phenotypic Diversity of Colwellia psychrerythraea strains from Disparate Marine Basins.</title>
        <authorList>
            <person name="Techtmann S.M."/>
            <person name="Stelling S.C."/>
            <person name="Utturkar S.M."/>
            <person name="Alshibli N."/>
            <person name="Harris A."/>
            <person name="Brown S.D."/>
            <person name="Hazen T.C."/>
        </authorList>
    </citation>
    <scope>NUCLEOTIDE SEQUENCE [LARGE SCALE GENOMIC DNA]</scope>
    <source>
        <strain evidence="2 3">GAB14E</strain>
    </source>
</reference>
<dbReference type="PATRIC" id="fig|28229.3.peg.1684"/>
<proteinExistence type="predicted"/>
<keyword evidence="1" id="KW-0732">Signal</keyword>
<evidence type="ECO:0000256" key="1">
    <source>
        <dbReference type="SAM" id="SignalP"/>
    </source>
</evidence>
<dbReference type="AlphaFoldDB" id="A0A099KXC3"/>
<name>A0A099KXC3_COLPS</name>